<dbReference type="Gene3D" id="3.90.1010.20">
    <property type="match status" value="1"/>
</dbReference>
<dbReference type="GeneID" id="90995789"/>
<evidence type="ECO:0000256" key="3">
    <source>
        <dbReference type="ARBA" id="ARBA00015872"/>
    </source>
</evidence>
<dbReference type="InterPro" id="IPR036188">
    <property type="entry name" value="FAD/NAD-bd_sf"/>
</dbReference>
<dbReference type="InterPro" id="IPR003953">
    <property type="entry name" value="FAD-dep_OxRdtase_2_FAD-bd"/>
</dbReference>
<feature type="domain" description="FMN-binding" evidence="9">
    <location>
        <begin position="46"/>
        <end position="119"/>
    </location>
</feature>
<keyword evidence="6 8" id="KW-0560">Oxidoreductase</keyword>
<dbReference type="SUPFAM" id="SSF56425">
    <property type="entry name" value="Succinate dehydrogenase/fumarate reductase flavoprotein, catalytic domain"/>
    <property type="match status" value="1"/>
</dbReference>
<dbReference type="Pfam" id="PF00890">
    <property type="entry name" value="FAD_binding_2"/>
    <property type="match status" value="1"/>
</dbReference>
<dbReference type="InterPro" id="IPR050315">
    <property type="entry name" value="FAD-oxidoreductase_2"/>
</dbReference>
<evidence type="ECO:0000256" key="2">
    <source>
        <dbReference type="ARBA" id="ARBA00013137"/>
    </source>
</evidence>
<evidence type="ECO:0000313" key="10">
    <source>
        <dbReference type="EMBL" id="SHE65681.1"/>
    </source>
</evidence>
<dbReference type="EMBL" id="FQTY01000004">
    <property type="protein sequence ID" value="SHE65681.1"/>
    <property type="molecule type" value="Genomic_DNA"/>
</dbReference>
<dbReference type="PANTHER" id="PTHR43400:SF7">
    <property type="entry name" value="FAD-DEPENDENT OXIDOREDUCTASE 2 FAD BINDING DOMAIN-CONTAINING PROTEIN"/>
    <property type="match status" value="1"/>
</dbReference>
<keyword evidence="11" id="KW-1185">Reference proteome</keyword>
<organism evidence="10 11">
    <name type="scientific">Tissierella praeacuta DSM 18095</name>
    <dbReference type="NCBI Taxonomy" id="1123404"/>
    <lineage>
        <taxon>Bacteria</taxon>
        <taxon>Bacillati</taxon>
        <taxon>Bacillota</taxon>
        <taxon>Tissierellia</taxon>
        <taxon>Tissierellales</taxon>
        <taxon>Tissierellaceae</taxon>
        <taxon>Tissierella</taxon>
    </lineage>
</organism>
<dbReference type="InterPro" id="IPR027477">
    <property type="entry name" value="Succ_DH/fumarate_Rdtase_cat_sf"/>
</dbReference>
<dbReference type="Proteomes" id="UP000184114">
    <property type="component" value="Unassembled WGS sequence"/>
</dbReference>
<dbReference type="PROSITE" id="PS51257">
    <property type="entry name" value="PROKAR_LIPOPROTEIN"/>
    <property type="match status" value="1"/>
</dbReference>
<dbReference type="RefSeq" id="WP_234950007.1">
    <property type="nucleotide sequence ID" value="NZ_FQTY01000004.1"/>
</dbReference>
<dbReference type="STRING" id="1123404.SAMN02745784_01429"/>
<proteinExistence type="inferred from homology"/>
<comment type="cofactor">
    <cofactor evidence="8">
        <name>FAD</name>
        <dbReference type="ChEBI" id="CHEBI:57692"/>
    </cofactor>
    <text evidence="8">Binds 1 FAD per subunit.</text>
</comment>
<keyword evidence="4 8" id="KW-0285">Flavoprotein</keyword>
<dbReference type="Gene3D" id="3.90.700.10">
    <property type="entry name" value="Succinate dehydrogenase/fumarate reductase flavoprotein, catalytic domain"/>
    <property type="match status" value="1"/>
</dbReference>
<evidence type="ECO:0000256" key="1">
    <source>
        <dbReference type="ARBA" id="ARBA00008040"/>
    </source>
</evidence>
<sequence>MKKFLVFLLVATMVIGLVGCNKSEKVNNGNTATSIKDGVYEGVGTGKGGEIKVEVTIADDTITDIKVLNHNETPGFDTAMETLTESIISQNSLEVDGVSGCTFTSNGFLEAVNSALKAAGATPDMLKKIDVAASSVSKEEVIKTHDVVVIGAGGAGLSAAIEAKAAGADVIVLEKMPMAGGNTLISGAEYACSNNWLQKKEGIEDSIELHIQDTLKGGDNKGNEELVRVLAENALAGAEWLRDEVGVVWEDELMFFGGHSVKRSLVPAGASGKEIITKQLAKAESMGISVLLNTKATDLIVDENGKVVGVKAEDEKTNYTFNTNKAVIIASGGFGSNIEMRKKYNPDIDETILSTNSTGSTGDGITMAEKVGADLVGMEYIQTYPICDPLTGTLLYYDDARLYGHTVIVNKEGKRFVEELGRRDVMSMAIKAQTGHVCYELIDQKGFEASKLQENHEPELDYLYKNDLLVKADTIKEAAEFFGIDAVELQKTVDKYNGYVADGKDPEFNKRSLPSTIEVGPFYILKATPAVHHTMGGIKINTKAQVLNKEGNVIEGLYAAGEVTGGVQGANRLGSNALADITVFGRIAGQNAAK</sequence>
<dbReference type="NCBIfam" id="TIGR01813">
    <property type="entry name" value="flavo_cyto_c"/>
    <property type="match status" value="1"/>
</dbReference>
<reference evidence="11" key="1">
    <citation type="submission" date="2016-11" db="EMBL/GenBank/DDBJ databases">
        <authorList>
            <person name="Varghese N."/>
            <person name="Submissions S."/>
        </authorList>
    </citation>
    <scope>NUCLEOTIDE SEQUENCE [LARGE SCALE GENOMIC DNA]</scope>
    <source>
        <strain evidence="11">DSM 18095</strain>
    </source>
</reference>
<dbReference type="GO" id="GO:0016020">
    <property type="term" value="C:membrane"/>
    <property type="evidence" value="ECO:0007669"/>
    <property type="project" value="InterPro"/>
</dbReference>
<comment type="similarity">
    <text evidence="1 8">Belongs to the FAD-dependent oxidoreductase 2 family. FRD/SDH subfamily.</text>
</comment>
<evidence type="ECO:0000256" key="5">
    <source>
        <dbReference type="ARBA" id="ARBA00022827"/>
    </source>
</evidence>
<evidence type="ECO:0000256" key="7">
    <source>
        <dbReference type="ARBA" id="ARBA00049922"/>
    </source>
</evidence>
<keyword evidence="5 8" id="KW-0274">FAD</keyword>
<evidence type="ECO:0000256" key="8">
    <source>
        <dbReference type="RuleBase" id="RU366062"/>
    </source>
</evidence>
<dbReference type="PRINTS" id="PR00368">
    <property type="entry name" value="FADPNR"/>
</dbReference>
<accession>A0A1M4V9L1</accession>
<gene>
    <name evidence="10" type="ORF">SAMN02745784_01429</name>
</gene>
<protein>
    <recommendedName>
        <fullName evidence="3 8">Urocanate reductase</fullName>
        <ecNumber evidence="2 8">1.3.99.33</ecNumber>
    </recommendedName>
</protein>
<dbReference type="SUPFAM" id="SSF51905">
    <property type="entry name" value="FAD/NAD(P)-binding domain"/>
    <property type="match status" value="1"/>
</dbReference>
<name>A0A1M4V9L1_9FIRM</name>
<evidence type="ECO:0000313" key="11">
    <source>
        <dbReference type="Proteomes" id="UP000184114"/>
    </source>
</evidence>
<dbReference type="InterPro" id="IPR010960">
    <property type="entry name" value="Flavocytochrome_c"/>
</dbReference>
<dbReference type="GO" id="GO:0010181">
    <property type="term" value="F:FMN binding"/>
    <property type="evidence" value="ECO:0007669"/>
    <property type="project" value="InterPro"/>
</dbReference>
<dbReference type="GO" id="GO:0033765">
    <property type="term" value="F:steroid dehydrogenase activity, acting on the CH-CH group of donors"/>
    <property type="evidence" value="ECO:0007669"/>
    <property type="project" value="UniProtKB-ARBA"/>
</dbReference>
<dbReference type="PANTHER" id="PTHR43400">
    <property type="entry name" value="FUMARATE REDUCTASE"/>
    <property type="match status" value="1"/>
</dbReference>
<dbReference type="Pfam" id="PF04205">
    <property type="entry name" value="FMN_bind"/>
    <property type="match status" value="1"/>
</dbReference>
<evidence type="ECO:0000256" key="4">
    <source>
        <dbReference type="ARBA" id="ARBA00022630"/>
    </source>
</evidence>
<dbReference type="Gene3D" id="3.50.50.60">
    <property type="entry name" value="FAD/NAD(P)-binding domain"/>
    <property type="match status" value="1"/>
</dbReference>
<dbReference type="SMART" id="SM00900">
    <property type="entry name" value="FMN_bind"/>
    <property type="match status" value="1"/>
</dbReference>
<comment type="cofactor">
    <cofactor evidence="8">
        <name>FMN</name>
        <dbReference type="ChEBI" id="CHEBI:58210"/>
    </cofactor>
    <text evidence="8">Binds 1 or 2 FMN covalently per subunit.</text>
</comment>
<evidence type="ECO:0000259" key="9">
    <source>
        <dbReference type="SMART" id="SM00900"/>
    </source>
</evidence>
<comment type="catalytic activity">
    <reaction evidence="7 8">
        <text>dihydrourocanate + A = urocanate + AH2</text>
        <dbReference type="Rhea" id="RHEA:36059"/>
        <dbReference type="ChEBI" id="CHEBI:13193"/>
        <dbReference type="ChEBI" id="CHEBI:17499"/>
        <dbReference type="ChEBI" id="CHEBI:27247"/>
        <dbReference type="ChEBI" id="CHEBI:72991"/>
        <dbReference type="EC" id="1.3.99.33"/>
    </reaction>
</comment>
<dbReference type="EC" id="1.3.99.33" evidence="2 8"/>
<dbReference type="InterPro" id="IPR007329">
    <property type="entry name" value="FMN-bd"/>
</dbReference>
<dbReference type="AlphaFoldDB" id="A0A1M4V9L1"/>
<evidence type="ECO:0000256" key="6">
    <source>
        <dbReference type="ARBA" id="ARBA00023002"/>
    </source>
</evidence>